<sequence>MLVLIRYKGEKRFKVLEAHGLECTPYPEAGRVVVELHTPIGSVVLEAEGDVEELAKSILDDLLSEDQFVTQVVVNDVVRERWRE</sequence>
<dbReference type="EMBL" id="DTAB01000262">
    <property type="protein sequence ID" value="HGN85436.1"/>
    <property type="molecule type" value="Genomic_DNA"/>
</dbReference>
<reference evidence="1" key="1">
    <citation type="journal article" date="2020" name="mSystems">
        <title>Genome- and Community-Level Interaction Insights into Carbon Utilization and Element Cycling Functions of Hydrothermarchaeota in Hydrothermal Sediment.</title>
        <authorList>
            <person name="Zhou Z."/>
            <person name="Liu Y."/>
            <person name="Xu W."/>
            <person name="Pan J."/>
            <person name="Luo Z.H."/>
            <person name="Li M."/>
        </authorList>
    </citation>
    <scope>NUCLEOTIDE SEQUENCE [LARGE SCALE GENOMIC DNA]</scope>
    <source>
        <strain evidence="1">SpSt-611</strain>
    </source>
</reference>
<dbReference type="AlphaFoldDB" id="A0A7V4AM71"/>
<name>A0A7V4AM71_9DEIN</name>
<comment type="caution">
    <text evidence="1">The sequence shown here is derived from an EMBL/GenBank/DDBJ whole genome shotgun (WGS) entry which is preliminary data.</text>
</comment>
<evidence type="ECO:0000313" key="1">
    <source>
        <dbReference type="EMBL" id="HGN85436.1"/>
    </source>
</evidence>
<organism evidence="1">
    <name type="scientific">Thermus tengchongensis</name>
    <dbReference type="NCBI Taxonomy" id="1214928"/>
    <lineage>
        <taxon>Bacteria</taxon>
        <taxon>Thermotogati</taxon>
        <taxon>Deinococcota</taxon>
        <taxon>Deinococci</taxon>
        <taxon>Thermales</taxon>
        <taxon>Thermaceae</taxon>
        <taxon>Thermus</taxon>
    </lineage>
</organism>
<proteinExistence type="predicted"/>
<protein>
    <submittedName>
        <fullName evidence="1">Uncharacterized protein</fullName>
    </submittedName>
</protein>
<gene>
    <name evidence="1" type="ORF">ENT80_04605</name>
</gene>
<accession>A0A7V4AM71</accession>